<proteinExistence type="predicted"/>
<protein>
    <submittedName>
        <fullName evidence="1">Uncharacterized protein</fullName>
    </submittedName>
</protein>
<evidence type="ECO:0000313" key="1">
    <source>
        <dbReference type="EMBL" id="EDP17846.1"/>
    </source>
</evidence>
<dbReference type="HOGENOM" id="CLU_3326474_0_0_9"/>
<dbReference type="EMBL" id="ABCC02000020">
    <property type="protein sequence ID" value="EDP17846.1"/>
    <property type="molecule type" value="Genomic_DNA"/>
</dbReference>
<dbReference type="Proteomes" id="UP000005396">
    <property type="component" value="Unassembled WGS sequence"/>
</dbReference>
<name>A8RM15_ENTBW</name>
<accession>A8RM15</accession>
<reference evidence="1 2" key="1">
    <citation type="submission" date="2007-08" db="EMBL/GenBank/DDBJ databases">
        <authorList>
            <person name="Fulton L."/>
            <person name="Clifton S."/>
            <person name="Fulton B."/>
            <person name="Xu J."/>
            <person name="Minx P."/>
            <person name="Pepin K.H."/>
            <person name="Johnson M."/>
            <person name="Thiruvilangam P."/>
            <person name="Bhonagiri V."/>
            <person name="Nash W.E."/>
            <person name="Mardis E.R."/>
            <person name="Wilson R.K."/>
        </authorList>
    </citation>
    <scope>NUCLEOTIDE SEQUENCE [LARGE SCALE GENOMIC DNA]</scope>
    <source>
        <strain evidence="2">ATCC BAA-613 / DSM 15670 / CCUG 46953 / JCM 12243 / WAL 16351</strain>
    </source>
</reference>
<dbReference type="AlphaFoldDB" id="A8RM15"/>
<sequence length="38" mass="4258">MPYECEKLLSFTAVIPQKPGWLKPCLTGLVFVCAIECE</sequence>
<reference evidence="1 2" key="2">
    <citation type="submission" date="2007-09" db="EMBL/GenBank/DDBJ databases">
        <title>Draft genome sequence of Clostridium bolteae (ATCC BAA-613).</title>
        <authorList>
            <person name="Sudarsanam P."/>
            <person name="Ley R."/>
            <person name="Guruge J."/>
            <person name="Turnbaugh P.J."/>
            <person name="Mahowald M."/>
            <person name="Liep D."/>
            <person name="Gordon J."/>
        </authorList>
    </citation>
    <scope>NUCLEOTIDE SEQUENCE [LARGE SCALE GENOMIC DNA]</scope>
    <source>
        <strain evidence="2">ATCC BAA-613 / DSM 15670 / CCUG 46953 / JCM 12243 / WAL 16351</strain>
    </source>
</reference>
<dbReference type="PaxDb" id="411902-CLOBOL_01798"/>
<gene>
    <name evidence="1" type="ORF">CLOBOL_01798</name>
</gene>
<organism evidence="1 2">
    <name type="scientific">Enterocloster bolteae (strain ATCC BAA-613 / DSM 15670 / CCUG 46953 / JCM 12243 / WAL 16351)</name>
    <name type="common">Clostridium bolteae</name>
    <dbReference type="NCBI Taxonomy" id="411902"/>
    <lineage>
        <taxon>Bacteria</taxon>
        <taxon>Bacillati</taxon>
        <taxon>Bacillota</taxon>
        <taxon>Clostridia</taxon>
        <taxon>Lachnospirales</taxon>
        <taxon>Lachnospiraceae</taxon>
        <taxon>Enterocloster</taxon>
    </lineage>
</organism>
<comment type="caution">
    <text evidence="1">The sequence shown here is derived from an EMBL/GenBank/DDBJ whole genome shotgun (WGS) entry which is preliminary data.</text>
</comment>
<evidence type="ECO:0000313" key="2">
    <source>
        <dbReference type="Proteomes" id="UP000005396"/>
    </source>
</evidence>